<evidence type="ECO:0000256" key="1">
    <source>
        <dbReference type="SAM" id="Coils"/>
    </source>
</evidence>
<feature type="domain" description="Agglutinin" evidence="3">
    <location>
        <begin position="162"/>
        <end position="297"/>
    </location>
</feature>
<dbReference type="EMBL" id="SDRB02010375">
    <property type="protein sequence ID" value="THG06920.1"/>
    <property type="molecule type" value="Genomic_DNA"/>
</dbReference>
<dbReference type="PANTHER" id="PTHR39244">
    <property type="entry name" value="NATTERIN-4"/>
    <property type="match status" value="1"/>
</dbReference>
<dbReference type="SUPFAM" id="SSF50382">
    <property type="entry name" value="Agglutinin"/>
    <property type="match status" value="2"/>
</dbReference>
<dbReference type="InterPro" id="IPR036242">
    <property type="entry name" value="Agglutinin_dom_sf"/>
</dbReference>
<dbReference type="Proteomes" id="UP000306102">
    <property type="component" value="Unassembled WGS sequence"/>
</dbReference>
<sequence>MALPRFIVLKSKYNNKYLRYINEDVQQVHGFVQFSGEEVVSPYVKFQVEWAKSGRKNGHLVHIRCCYNNKYLVIRWSPNNQGWIVAGADEPNEDQSIWSCTLFEPIYVQGTDGVRFRHVQLGRYVCLWRDPPPRYACLLANSANIDKDGCDVYTIINWESLLILPKHVAFKGDNGKYLSARMIERHPYLQFASSDIGDERVGNEVFTTSSGSIRIKSDFFGKFWRRSPNWIWADSDDTTTASNNSDTLFWPVMLKLISPLDHLFPSSSSREREGPFGCMARSKKRARKWYHSPQAEEAECPTEEKKPDLATALEKQKESPTEGEKQDSAMAAALSERRKALFEPLEPVINVNGKRPSAESLLPPPDFDAASYPRGWLIGKKRKLVNVDVVESMRRITIEEMNRKDREIDGLNEQFEEVEKRAEAAAREAEACRIAEQEEKLLNVWPESLGYDIALAMKIGQCMEMVGSEFVQKMRLWVCFGEVVKKSEVDDNIIALRNLGNNNFCKRLTTEGKTSCLNAAVRTITKEARLQLDETVLSRKIYNVDFRLMDARIYNKSFLTMANGDSINRTHEPNTVDIKLSYTETKSTTWNASVSVKLGVKTIIQTGAPFIEDGKIHVSAEINAAYQWGETVTSTSVVKTVYKITVAPMSRIRVSLLATKGSCDVPFSYTQHDTLTNGKHITYNMDDGVYTGINCFNFKYETRQEKL</sequence>
<reference evidence="4 5" key="1">
    <citation type="journal article" date="2018" name="Proc. Natl. Acad. Sci. U.S.A.">
        <title>Draft genome sequence of Camellia sinensis var. sinensis provides insights into the evolution of the tea genome and tea quality.</title>
        <authorList>
            <person name="Wei C."/>
            <person name="Yang H."/>
            <person name="Wang S."/>
            <person name="Zhao J."/>
            <person name="Liu C."/>
            <person name="Gao L."/>
            <person name="Xia E."/>
            <person name="Lu Y."/>
            <person name="Tai Y."/>
            <person name="She G."/>
            <person name="Sun J."/>
            <person name="Cao H."/>
            <person name="Tong W."/>
            <person name="Gao Q."/>
            <person name="Li Y."/>
            <person name="Deng W."/>
            <person name="Jiang X."/>
            <person name="Wang W."/>
            <person name="Chen Q."/>
            <person name="Zhang S."/>
            <person name="Li H."/>
            <person name="Wu J."/>
            <person name="Wang P."/>
            <person name="Li P."/>
            <person name="Shi C."/>
            <person name="Zheng F."/>
            <person name="Jian J."/>
            <person name="Huang B."/>
            <person name="Shan D."/>
            <person name="Shi M."/>
            <person name="Fang C."/>
            <person name="Yue Y."/>
            <person name="Li F."/>
            <person name="Li D."/>
            <person name="Wei S."/>
            <person name="Han B."/>
            <person name="Jiang C."/>
            <person name="Yin Y."/>
            <person name="Xia T."/>
            <person name="Zhang Z."/>
            <person name="Bennetzen J.L."/>
            <person name="Zhao S."/>
            <person name="Wan X."/>
        </authorList>
    </citation>
    <scope>NUCLEOTIDE SEQUENCE [LARGE SCALE GENOMIC DNA]</scope>
    <source>
        <strain evidence="5">cv. Shuchazao</strain>
        <tissue evidence="4">Leaf</tissue>
    </source>
</reference>
<dbReference type="Pfam" id="PF07468">
    <property type="entry name" value="Agglutinin"/>
    <property type="match status" value="2"/>
</dbReference>
<dbReference type="SUPFAM" id="SSF56973">
    <property type="entry name" value="Aerolisin/ETX pore-forming domain"/>
    <property type="match status" value="1"/>
</dbReference>
<keyword evidence="5" id="KW-1185">Reference proteome</keyword>
<feature type="compositionally biased region" description="Basic and acidic residues" evidence="2">
    <location>
        <begin position="302"/>
        <end position="327"/>
    </location>
</feature>
<dbReference type="CDD" id="cd20216">
    <property type="entry name" value="PFM_HFR-2-like"/>
    <property type="match status" value="1"/>
</dbReference>
<gene>
    <name evidence="4" type="ORF">TEA_005154</name>
</gene>
<proteinExistence type="predicted"/>
<evidence type="ECO:0000259" key="3">
    <source>
        <dbReference type="SMART" id="SM00791"/>
    </source>
</evidence>
<dbReference type="InterPro" id="IPR008998">
    <property type="entry name" value="Agglutinin"/>
</dbReference>
<evidence type="ECO:0000313" key="5">
    <source>
        <dbReference type="Proteomes" id="UP000306102"/>
    </source>
</evidence>
<organism evidence="4 5">
    <name type="scientific">Camellia sinensis var. sinensis</name>
    <name type="common">China tea</name>
    <dbReference type="NCBI Taxonomy" id="542762"/>
    <lineage>
        <taxon>Eukaryota</taxon>
        <taxon>Viridiplantae</taxon>
        <taxon>Streptophyta</taxon>
        <taxon>Embryophyta</taxon>
        <taxon>Tracheophyta</taxon>
        <taxon>Spermatophyta</taxon>
        <taxon>Magnoliopsida</taxon>
        <taxon>eudicotyledons</taxon>
        <taxon>Gunneridae</taxon>
        <taxon>Pentapetalae</taxon>
        <taxon>asterids</taxon>
        <taxon>Ericales</taxon>
        <taxon>Theaceae</taxon>
        <taxon>Camellia</taxon>
    </lineage>
</organism>
<feature type="region of interest" description="Disordered" evidence="2">
    <location>
        <begin position="290"/>
        <end position="331"/>
    </location>
</feature>
<evidence type="ECO:0000313" key="4">
    <source>
        <dbReference type="EMBL" id="THG06920.1"/>
    </source>
</evidence>
<dbReference type="AlphaFoldDB" id="A0A4S4DUG5"/>
<dbReference type="InterPro" id="IPR053237">
    <property type="entry name" value="Natterin_C"/>
</dbReference>
<dbReference type="SMART" id="SM00791">
    <property type="entry name" value="Agglutinin"/>
    <property type="match status" value="2"/>
</dbReference>
<protein>
    <recommendedName>
        <fullName evidence="3">Agglutinin domain-containing protein</fullName>
    </recommendedName>
</protein>
<comment type="caution">
    <text evidence="4">The sequence shown here is derived from an EMBL/GenBank/DDBJ whole genome shotgun (WGS) entry which is preliminary data.</text>
</comment>
<evidence type="ECO:0000256" key="2">
    <source>
        <dbReference type="SAM" id="MobiDB-lite"/>
    </source>
</evidence>
<keyword evidence="1" id="KW-0175">Coiled coil</keyword>
<feature type="domain" description="Agglutinin" evidence="3">
    <location>
        <begin position="1"/>
        <end position="157"/>
    </location>
</feature>
<dbReference type="Gene3D" id="2.170.15.10">
    <property type="entry name" value="Proaerolysin, chain A, domain 3"/>
    <property type="match status" value="1"/>
</dbReference>
<accession>A0A4S4DUG5</accession>
<feature type="coiled-coil region" evidence="1">
    <location>
        <begin position="394"/>
        <end position="435"/>
    </location>
</feature>
<name>A0A4S4DUG5_CAMSN</name>
<dbReference type="Gene3D" id="2.80.10.50">
    <property type="match status" value="3"/>
</dbReference>
<dbReference type="PANTHER" id="PTHR39244:SF5">
    <property type="entry name" value="NATTERIN-3-LIKE"/>
    <property type="match status" value="1"/>
</dbReference>